<reference evidence="1 2" key="1">
    <citation type="journal article" date="2022" name="Plant J.">
        <title>Chromosome-level genome of Camellia lanceoleosa provides a valuable resource for understanding genome evolution and self-incompatibility.</title>
        <authorList>
            <person name="Gong W."/>
            <person name="Xiao S."/>
            <person name="Wang L."/>
            <person name="Liao Z."/>
            <person name="Chang Y."/>
            <person name="Mo W."/>
            <person name="Hu G."/>
            <person name="Li W."/>
            <person name="Zhao G."/>
            <person name="Zhu H."/>
            <person name="Hu X."/>
            <person name="Ji K."/>
            <person name="Xiang X."/>
            <person name="Song Q."/>
            <person name="Yuan D."/>
            <person name="Jin S."/>
            <person name="Zhang L."/>
        </authorList>
    </citation>
    <scope>NUCLEOTIDE SEQUENCE [LARGE SCALE GENOMIC DNA]</scope>
    <source>
        <strain evidence="1">SQ_2022a</strain>
    </source>
</reference>
<organism evidence="1 2">
    <name type="scientific">Camellia lanceoleosa</name>
    <dbReference type="NCBI Taxonomy" id="1840588"/>
    <lineage>
        <taxon>Eukaryota</taxon>
        <taxon>Viridiplantae</taxon>
        <taxon>Streptophyta</taxon>
        <taxon>Embryophyta</taxon>
        <taxon>Tracheophyta</taxon>
        <taxon>Spermatophyta</taxon>
        <taxon>Magnoliopsida</taxon>
        <taxon>eudicotyledons</taxon>
        <taxon>Gunneridae</taxon>
        <taxon>Pentapetalae</taxon>
        <taxon>asterids</taxon>
        <taxon>Ericales</taxon>
        <taxon>Theaceae</taxon>
        <taxon>Camellia</taxon>
    </lineage>
</organism>
<evidence type="ECO:0000313" key="2">
    <source>
        <dbReference type="Proteomes" id="UP001060215"/>
    </source>
</evidence>
<sequence>MLISKFASSTGADTGSTTGHKLQINGYSWVEGDHWREAILSYAIKFMNPVPEITEEARAEESLDDGLAQESGLPPLHPAMRSRKRARLQLRSANRESVKFFYEDLWMTSFCSFLSGVWEASITCRESWL</sequence>
<dbReference type="Proteomes" id="UP001060215">
    <property type="component" value="Chromosome 3"/>
</dbReference>
<comment type="caution">
    <text evidence="1">The sequence shown here is derived from an EMBL/GenBank/DDBJ whole genome shotgun (WGS) entry which is preliminary data.</text>
</comment>
<keyword evidence="2" id="KW-1185">Reference proteome</keyword>
<proteinExistence type="predicted"/>
<protein>
    <submittedName>
        <fullName evidence="1">Uncharacterized protein</fullName>
    </submittedName>
</protein>
<accession>A0ACC0IGB3</accession>
<name>A0ACC0IGB3_9ERIC</name>
<evidence type="ECO:0000313" key="1">
    <source>
        <dbReference type="EMBL" id="KAI8024648.1"/>
    </source>
</evidence>
<gene>
    <name evidence="1" type="ORF">LOK49_LG02G00124</name>
</gene>
<dbReference type="EMBL" id="CM045760">
    <property type="protein sequence ID" value="KAI8024648.1"/>
    <property type="molecule type" value="Genomic_DNA"/>
</dbReference>